<proteinExistence type="predicted"/>
<evidence type="ECO:0000313" key="2">
    <source>
        <dbReference type="Proteomes" id="UP000256971"/>
    </source>
</evidence>
<dbReference type="EMBL" id="CP031555">
    <property type="protein sequence ID" value="AXO16495.1"/>
    <property type="molecule type" value="Genomic_DNA"/>
</dbReference>
<dbReference type="RefSeq" id="WP_064790265.1">
    <property type="nucleotide sequence ID" value="NZ_CP031555.1"/>
</dbReference>
<dbReference type="Proteomes" id="UP000256971">
    <property type="component" value="Chromosome"/>
</dbReference>
<keyword evidence="2" id="KW-1185">Reference proteome</keyword>
<name>A0ABM7D7N2_9PROT</name>
<accession>A0ABM7D7N2</accession>
<organism evidence="1 2">
    <name type="scientific">Thalassospira indica</name>
    <dbReference type="NCBI Taxonomy" id="1891279"/>
    <lineage>
        <taxon>Bacteria</taxon>
        <taxon>Pseudomonadati</taxon>
        <taxon>Pseudomonadota</taxon>
        <taxon>Alphaproteobacteria</taxon>
        <taxon>Rhodospirillales</taxon>
        <taxon>Thalassospiraceae</taxon>
        <taxon>Thalassospira</taxon>
    </lineage>
</organism>
<evidence type="ECO:0000313" key="1">
    <source>
        <dbReference type="EMBL" id="AXO16495.1"/>
    </source>
</evidence>
<protein>
    <submittedName>
        <fullName evidence="1">Uncharacterized protein</fullName>
    </submittedName>
</protein>
<sequence length="91" mass="9672">MPILGTFLKDGDCLTGIIRTSTTQARLTFASDSKGILIASIDGQPVGHAEPRPSGDGITCFVVYLHPDILPDAPFAALVAKGCIFILTMRR</sequence>
<gene>
    <name evidence="1" type="ORF">DY252_21350</name>
</gene>
<reference evidence="1 2" key="1">
    <citation type="submission" date="2018-08" db="EMBL/GenBank/DDBJ databases">
        <title>Complete genome sequence of type strain Thalassospira indica MCCC 1A01103T, isolated from isolated from deep seawater of the Indian Ocean.</title>
        <authorList>
            <person name="Liu Y."/>
        </authorList>
    </citation>
    <scope>NUCLEOTIDE SEQUENCE [LARGE SCALE GENOMIC DNA]</scope>
    <source>
        <strain evidence="1 2">PB8BT</strain>
    </source>
</reference>